<evidence type="ECO:0000256" key="1">
    <source>
        <dbReference type="SAM" id="MobiDB-lite"/>
    </source>
</evidence>
<name>A0A409VJT0_9AGAR</name>
<keyword evidence="3" id="KW-1185">Reference proteome</keyword>
<evidence type="ECO:0000313" key="3">
    <source>
        <dbReference type="Proteomes" id="UP000284842"/>
    </source>
</evidence>
<proteinExistence type="predicted"/>
<dbReference type="Proteomes" id="UP000284842">
    <property type="component" value="Unassembled WGS sequence"/>
</dbReference>
<feature type="region of interest" description="Disordered" evidence="1">
    <location>
        <begin position="198"/>
        <end position="232"/>
    </location>
</feature>
<dbReference type="SUPFAM" id="SSF52047">
    <property type="entry name" value="RNI-like"/>
    <property type="match status" value="1"/>
</dbReference>
<reference evidence="2 3" key="1">
    <citation type="journal article" date="2018" name="Evol. Lett.">
        <title>Horizontal gene cluster transfer increased hallucinogenic mushroom diversity.</title>
        <authorList>
            <person name="Reynolds H.T."/>
            <person name="Vijayakumar V."/>
            <person name="Gluck-Thaler E."/>
            <person name="Korotkin H.B."/>
            <person name="Matheny P.B."/>
            <person name="Slot J.C."/>
        </authorList>
    </citation>
    <scope>NUCLEOTIDE SEQUENCE [LARGE SCALE GENOMIC DNA]</scope>
    <source>
        <strain evidence="2 3">2629</strain>
    </source>
</reference>
<comment type="caution">
    <text evidence="2">The sequence shown here is derived from an EMBL/GenBank/DDBJ whole genome shotgun (WGS) entry which is preliminary data.</text>
</comment>
<protein>
    <submittedName>
        <fullName evidence="2">Uncharacterized protein</fullName>
    </submittedName>
</protein>
<dbReference type="AlphaFoldDB" id="A0A409VJT0"/>
<organism evidence="2 3">
    <name type="scientific">Panaeolus cyanescens</name>
    <dbReference type="NCBI Taxonomy" id="181874"/>
    <lineage>
        <taxon>Eukaryota</taxon>
        <taxon>Fungi</taxon>
        <taxon>Dikarya</taxon>
        <taxon>Basidiomycota</taxon>
        <taxon>Agaricomycotina</taxon>
        <taxon>Agaricomycetes</taxon>
        <taxon>Agaricomycetidae</taxon>
        <taxon>Agaricales</taxon>
        <taxon>Agaricineae</taxon>
        <taxon>Galeropsidaceae</taxon>
        <taxon>Panaeolus</taxon>
    </lineage>
</organism>
<dbReference type="EMBL" id="NHTK01006042">
    <property type="protein sequence ID" value="PPQ66477.1"/>
    <property type="molecule type" value="Genomic_DNA"/>
</dbReference>
<feature type="compositionally biased region" description="Acidic residues" evidence="1">
    <location>
        <begin position="198"/>
        <end position="231"/>
    </location>
</feature>
<gene>
    <name evidence="2" type="ORF">CVT24_007051</name>
</gene>
<sequence length="499" mass="57355">MALPEQTAPPSSIPHLYTELIETILLWLKRICRAQERNHHLLKAALISRDWTPLARKHAFEVTIPITSEKLALMREILSSQTTNTISQYIKTAVVSINIANKGSDSVAIDAEQKEMLALVHKSFPPSCKLHLRMHGGRLHEPDMTWLRSHLRNLVHLELLDVGICMSKETLMESLSPKSFPTLKKLSLKMVENLEFEYPETEEYDDDEEEEEEEEEDTGEEEEREELDTLTEDGVAHGRASRFALDMLFFDEIKYRSTTSSPNYARIWPQDIFQDLTVKNLILKLGPKPFFPGVINLLSTVSQNLVSLDVSHYKGNYDRSFKRIIRHGVRFPNLEILKLRVGSLVTVGDESVGDSDEYLWDVHLSLKALLSYKTIPRVQTIVLRIMNDWEGFLCANARGHGDLEPAFARYDYGGWTTIDYALVELARRQKEVRKDASEGILTRIVVGAEFAHWHRTELAEEEYVADALEYVQTDELNHSHQHGLKVEFCILEHPDSRYF</sequence>
<accession>A0A409VJT0</accession>
<evidence type="ECO:0000313" key="2">
    <source>
        <dbReference type="EMBL" id="PPQ66477.1"/>
    </source>
</evidence>
<dbReference type="InParanoid" id="A0A409VJT0"/>